<dbReference type="EMBL" id="JACHEW010000014">
    <property type="protein sequence ID" value="MBB6017455.1"/>
    <property type="molecule type" value="Genomic_DNA"/>
</dbReference>
<sequence>MTSNSPEQLQTQLNALVIAGAVSNPLAEVFAVWDQVRAQQPEAWQEMCLRVIADPQHDVLRALCRQCDAFWGCRVPLHPELAEQVSAMLDAVADR</sequence>
<reference evidence="1 4" key="2">
    <citation type="submission" date="2020-08" db="EMBL/GenBank/DDBJ databases">
        <title>Genomic Encyclopedia of Type Strains, Phase IV (KMG-IV): sequencing the most valuable type-strain genomes for metagenomic binning, comparative biology and taxonomic classification.</title>
        <authorList>
            <person name="Goeker M."/>
        </authorList>
    </citation>
    <scope>NUCLEOTIDE SEQUENCE [LARGE SCALE GENOMIC DNA]</scope>
    <source>
        <strain evidence="1 4">DSM 12027</strain>
    </source>
</reference>
<gene>
    <name evidence="2" type="ORF">FHR04_06365</name>
    <name evidence="1" type="ORF">HNQ04_002720</name>
</gene>
<evidence type="ECO:0000313" key="1">
    <source>
        <dbReference type="EMBL" id="MBB6017455.1"/>
    </source>
</evidence>
<dbReference type="Proteomes" id="UP000313988">
    <property type="component" value="Unassembled WGS sequence"/>
</dbReference>
<evidence type="ECO:0000313" key="2">
    <source>
        <dbReference type="EMBL" id="TNM71982.1"/>
    </source>
</evidence>
<keyword evidence="4" id="KW-1185">Reference proteome</keyword>
<dbReference type="AlphaFoldDB" id="A0A5C4Y7V6"/>
<evidence type="ECO:0000313" key="4">
    <source>
        <dbReference type="Proteomes" id="UP000629870"/>
    </source>
</evidence>
<organism evidence="2 3">
    <name type="scientific">Deinococcus radiopugnans ATCC 19172</name>
    <dbReference type="NCBI Taxonomy" id="585398"/>
    <lineage>
        <taxon>Bacteria</taxon>
        <taxon>Thermotogati</taxon>
        <taxon>Deinococcota</taxon>
        <taxon>Deinococci</taxon>
        <taxon>Deinococcales</taxon>
        <taxon>Deinococcaceae</taxon>
        <taxon>Deinococcus</taxon>
    </lineage>
</organism>
<reference evidence="2 3" key="1">
    <citation type="submission" date="2019-06" db="EMBL/GenBank/DDBJ databases">
        <title>Genome sequence of Deinococcus radiopugnans ATCC 19172.</title>
        <authorList>
            <person name="Maclea K.S."/>
            <person name="Maynard C.R."/>
        </authorList>
    </citation>
    <scope>NUCLEOTIDE SEQUENCE [LARGE SCALE GENOMIC DNA]</scope>
    <source>
        <strain evidence="2 3">ATCC 19172</strain>
    </source>
</reference>
<proteinExistence type="predicted"/>
<name>A0A5C4Y7V6_9DEIO</name>
<comment type="caution">
    <text evidence="2">The sequence shown here is derived from an EMBL/GenBank/DDBJ whole genome shotgun (WGS) entry which is preliminary data.</text>
</comment>
<protein>
    <submittedName>
        <fullName evidence="2">Uncharacterized protein</fullName>
    </submittedName>
</protein>
<dbReference type="EMBL" id="VDMO01000005">
    <property type="protein sequence ID" value="TNM71982.1"/>
    <property type="molecule type" value="Genomic_DNA"/>
</dbReference>
<accession>A0A5C4Y7V6</accession>
<evidence type="ECO:0000313" key="3">
    <source>
        <dbReference type="Proteomes" id="UP000313988"/>
    </source>
</evidence>
<dbReference type="Proteomes" id="UP000629870">
    <property type="component" value="Unassembled WGS sequence"/>
</dbReference>
<dbReference type="OrthoDB" id="26696at1298"/>
<dbReference type="RefSeq" id="WP_139401727.1">
    <property type="nucleotide sequence ID" value="NZ_JACHEW010000014.1"/>
</dbReference>